<accession>A0ABD3RNN7</accession>
<evidence type="ECO:0000256" key="1">
    <source>
        <dbReference type="SAM" id="MobiDB-lite"/>
    </source>
</evidence>
<evidence type="ECO:0000313" key="3">
    <source>
        <dbReference type="Proteomes" id="UP001530377"/>
    </source>
</evidence>
<protein>
    <submittedName>
        <fullName evidence="2">Uncharacterized protein</fullName>
    </submittedName>
</protein>
<proteinExistence type="predicted"/>
<feature type="compositionally biased region" description="Basic residues" evidence="1">
    <location>
        <begin position="319"/>
        <end position="328"/>
    </location>
</feature>
<feature type="compositionally biased region" description="Acidic residues" evidence="1">
    <location>
        <begin position="735"/>
        <end position="753"/>
    </location>
</feature>
<dbReference type="Proteomes" id="UP001530377">
    <property type="component" value="Unassembled WGS sequence"/>
</dbReference>
<feature type="region of interest" description="Disordered" evidence="1">
    <location>
        <begin position="1027"/>
        <end position="1064"/>
    </location>
</feature>
<reference evidence="2 3" key="1">
    <citation type="submission" date="2024-10" db="EMBL/GenBank/DDBJ databases">
        <title>Updated reference genomes for cyclostephanoid diatoms.</title>
        <authorList>
            <person name="Roberts W.R."/>
            <person name="Alverson A.J."/>
        </authorList>
    </citation>
    <scope>NUCLEOTIDE SEQUENCE [LARGE SCALE GENOMIC DNA]</scope>
    <source>
        <strain evidence="2 3">AJA228-03</strain>
    </source>
</reference>
<feature type="compositionally biased region" description="Basic residues" evidence="1">
    <location>
        <begin position="663"/>
        <end position="672"/>
    </location>
</feature>
<feature type="compositionally biased region" description="Basic residues" evidence="1">
    <location>
        <begin position="213"/>
        <end position="261"/>
    </location>
</feature>
<feature type="compositionally biased region" description="Basic and acidic residues" evidence="1">
    <location>
        <begin position="514"/>
        <end position="537"/>
    </location>
</feature>
<feature type="compositionally biased region" description="Acidic residues" evidence="1">
    <location>
        <begin position="55"/>
        <end position="90"/>
    </location>
</feature>
<name>A0ABD3RNN7_9STRA</name>
<dbReference type="AlphaFoldDB" id="A0ABD3RNN7"/>
<feature type="compositionally biased region" description="Pro residues" evidence="1">
    <location>
        <begin position="117"/>
        <end position="130"/>
    </location>
</feature>
<feature type="compositionally biased region" description="Basic and acidic residues" evidence="1">
    <location>
        <begin position="104"/>
        <end position="113"/>
    </location>
</feature>
<dbReference type="EMBL" id="JALLPB020000433">
    <property type="protein sequence ID" value="KAL3809175.1"/>
    <property type="molecule type" value="Genomic_DNA"/>
</dbReference>
<feature type="compositionally biased region" description="Polar residues" evidence="1">
    <location>
        <begin position="1045"/>
        <end position="1054"/>
    </location>
</feature>
<feature type="compositionally biased region" description="Acidic residues" evidence="1">
    <location>
        <begin position="717"/>
        <end position="727"/>
    </location>
</feature>
<comment type="caution">
    <text evidence="2">The sequence shown here is derived from an EMBL/GenBank/DDBJ whole genome shotgun (WGS) entry which is preliminary data.</text>
</comment>
<sequence>MIDASMRGENAGESDTRFIKRRKKMLVSALRGPKLYDFRREVLRFDKIKNGGEVANDDEDDYDDEIVDSEESEESNDTEDESDGEEEVSDDDGKRTTTTKKKKTDPPLERSPLDRPLSPPPPPLLMPPPTGHRSSGGESSSVDEDDGENNEDEGESFRRGRRSLGLKGSKSSGGEGGGDHSTASESGSSANSRESGAEEISTVDGFSTSATSSKHHKRKDKRRDKKSSSRKKERKRLKKEERRRRKEKKKRRREEKRRRAEKRLLVAEKQGSKKRKREFNNNGNSSEDADADNASISGEEDHEGADDRDSDSADESTAHRQRPPKRRGFQLTTKKEFEIFRSEWLNRVPKEIKSRFREGGFSKWGKDWLPVLELGPFDVEPGPVREMWFEMFRNTQENGRDLTRLVFWYGVKFEDRGQAYSFLPESKIVRYEEGERLGYCKLPKKIQQKVEKGAKLTKTEEQIRRGLTEIESDILKDKSERVSWMMQWKEDYEYVEEEARVEALAESRLAEELGHQKKNGLERPKKEEGVALEEPIKRKPGRPKKSLDSLPLEAKKKLKKSIDSLPLDDDDGVRKAKKKSKMSVDSLSLDEENVVSQAKKKLKKSVDVPPPDKEDGVAKAKKKAKKSVDVPPSDEEDGVVKAKKKAKKSVDVLLSDEEDGVIKAKKKGPGRPKKSDKEKTERFDEKALAKVAASSKKKKESTAKIWETIDGDHESEIETEEDENDRDYDDHVENDSDGDIYADEDDDNFDSGVDESLRKKRKVASSSEKPKKIAKPLTDEEKIIKQRARAADYRQKKARERAEAQGLEYTKGKVGRKSNATLLEEEQLKFTKCEDVFLPIMEKLTQAKDDTNAKVALNCIDSITERVELLTPPFLRDYSLGMLVKSVRKTFEIVHPEVRDCCKRLTTEMKRVYTEKENKVPDNFEPVKNYKFAPNAKEDTSDGKRRPIAPNFAPDLVKSERVIVEKDAIKGEKIELEQTVPSRHNSEMNLSESVTRKMASTNTSDHIPNLVTSDPPQPRPKKTFSIKGMFDKPKPAAKPIIPAPTSNTATSGQPSPKPKSLPSWVTGPAVKKEDFHEQHLKERTLGLDFLFDASSSAMTSDKFDPVSVSQSFELAIFAETKLRGRDWHQYWEKIHDVVAMLSPGKGKRNSIFQGIISGDYQEPSELVKLSRREIQSLNQLKN</sequence>
<keyword evidence="3" id="KW-1185">Reference proteome</keyword>
<feature type="compositionally biased region" description="Low complexity" evidence="1">
    <location>
        <begin position="181"/>
        <end position="194"/>
    </location>
</feature>
<feature type="region of interest" description="Disordered" evidence="1">
    <location>
        <begin position="514"/>
        <end position="780"/>
    </location>
</feature>
<feature type="compositionally biased region" description="Basic and acidic residues" evidence="1">
    <location>
        <begin position="604"/>
        <end position="618"/>
    </location>
</feature>
<organism evidence="2 3">
    <name type="scientific">Cyclostephanos tholiformis</name>
    <dbReference type="NCBI Taxonomy" id="382380"/>
    <lineage>
        <taxon>Eukaryota</taxon>
        <taxon>Sar</taxon>
        <taxon>Stramenopiles</taxon>
        <taxon>Ochrophyta</taxon>
        <taxon>Bacillariophyta</taxon>
        <taxon>Coscinodiscophyceae</taxon>
        <taxon>Thalassiosirophycidae</taxon>
        <taxon>Stephanodiscales</taxon>
        <taxon>Stephanodiscaceae</taxon>
        <taxon>Cyclostephanos</taxon>
    </lineage>
</organism>
<feature type="compositionally biased region" description="Acidic residues" evidence="1">
    <location>
        <begin position="141"/>
        <end position="154"/>
    </location>
</feature>
<feature type="region of interest" description="Disordered" evidence="1">
    <location>
        <begin position="48"/>
        <end position="331"/>
    </location>
</feature>
<gene>
    <name evidence="2" type="ORF">ACHAXA_010633</name>
</gene>
<evidence type="ECO:0000313" key="2">
    <source>
        <dbReference type="EMBL" id="KAL3809175.1"/>
    </source>
</evidence>
<feature type="compositionally biased region" description="Basic and acidic residues" evidence="1">
    <location>
        <begin position="673"/>
        <end position="688"/>
    </location>
</feature>